<keyword evidence="4" id="KW-1185">Reference proteome</keyword>
<feature type="signal peptide" evidence="2">
    <location>
        <begin position="1"/>
        <end position="32"/>
    </location>
</feature>
<gene>
    <name evidence="3" type="ORF">UG56_010545</name>
</gene>
<evidence type="ECO:0000256" key="1">
    <source>
        <dbReference type="SAM" id="Phobius"/>
    </source>
</evidence>
<sequence>MSNQILRRAGLLGASATAAVVASVATAGPASAEVPNGWPIAEDMTASGLLLLILLIPVILMVVISLLVLLPGVLRGEGLLPKPHKAEDDNLPAATH</sequence>
<dbReference type="Proteomes" id="UP000033772">
    <property type="component" value="Unassembled WGS sequence"/>
</dbReference>
<protein>
    <recommendedName>
        <fullName evidence="5">Secreted protein</fullName>
    </recommendedName>
</protein>
<comment type="caution">
    <text evidence="3">The sequence shown here is derived from an EMBL/GenBank/DDBJ whole genome shotgun (WGS) entry which is preliminary data.</text>
</comment>
<dbReference type="InterPro" id="IPR006311">
    <property type="entry name" value="TAT_signal"/>
</dbReference>
<keyword evidence="1" id="KW-1133">Transmembrane helix</keyword>
<proteinExistence type="predicted"/>
<dbReference type="EMBL" id="JZDQ02000012">
    <property type="protein sequence ID" value="OIJ26926.1"/>
    <property type="molecule type" value="Genomic_DNA"/>
</dbReference>
<keyword evidence="1" id="KW-0472">Membrane</keyword>
<accession>A0A1J4N5Y1</accession>
<organism evidence="3 4">
    <name type="scientific">Nocardioides luteus</name>
    <dbReference type="NCBI Taxonomy" id="1844"/>
    <lineage>
        <taxon>Bacteria</taxon>
        <taxon>Bacillati</taxon>
        <taxon>Actinomycetota</taxon>
        <taxon>Actinomycetes</taxon>
        <taxon>Propionibacteriales</taxon>
        <taxon>Nocardioidaceae</taxon>
        <taxon>Nocardioides</taxon>
    </lineage>
</organism>
<evidence type="ECO:0000313" key="4">
    <source>
        <dbReference type="Proteomes" id="UP000033772"/>
    </source>
</evidence>
<feature type="transmembrane region" description="Helical" evidence="1">
    <location>
        <begin position="48"/>
        <end position="74"/>
    </location>
</feature>
<reference evidence="3" key="1">
    <citation type="submission" date="2016-10" db="EMBL/GenBank/DDBJ databases">
        <title>Draft Genome Sequence of Nocardioides luteus Strain BAFB, an Alkane-Degrading Bacterium Isolated from JP-7 Polluted Soil.</title>
        <authorList>
            <person name="Brown L."/>
            <person name="Ruiz O.N."/>
            <person name="Gunasekera T."/>
        </authorList>
    </citation>
    <scope>NUCLEOTIDE SEQUENCE [LARGE SCALE GENOMIC DNA]</scope>
    <source>
        <strain evidence="3">BAFB</strain>
    </source>
</reference>
<name>A0A1J4N5Y1_9ACTN</name>
<evidence type="ECO:0008006" key="5">
    <source>
        <dbReference type="Google" id="ProtNLM"/>
    </source>
</evidence>
<evidence type="ECO:0000313" key="3">
    <source>
        <dbReference type="EMBL" id="OIJ26926.1"/>
    </source>
</evidence>
<feature type="chain" id="PRO_5009630558" description="Secreted protein" evidence="2">
    <location>
        <begin position="33"/>
        <end position="96"/>
    </location>
</feature>
<keyword evidence="2" id="KW-0732">Signal</keyword>
<dbReference type="RefSeq" id="WP_045547325.1">
    <property type="nucleotide sequence ID" value="NZ_JZDQ02000012.1"/>
</dbReference>
<dbReference type="PROSITE" id="PS51318">
    <property type="entry name" value="TAT"/>
    <property type="match status" value="1"/>
</dbReference>
<evidence type="ECO:0000256" key="2">
    <source>
        <dbReference type="SAM" id="SignalP"/>
    </source>
</evidence>
<keyword evidence="1" id="KW-0812">Transmembrane</keyword>
<dbReference type="AlphaFoldDB" id="A0A1J4N5Y1"/>